<gene>
    <name evidence="5" type="ORF">SAMN04487984_0907</name>
</gene>
<evidence type="ECO:0000256" key="4">
    <source>
        <dbReference type="SAM" id="MobiDB-lite"/>
    </source>
</evidence>
<proteinExistence type="inferred from homology"/>
<keyword evidence="3" id="KW-0406">Ion transport</keyword>
<dbReference type="STRING" id="371602.SAMN04487984_0907"/>
<evidence type="ECO:0000313" key="5">
    <source>
        <dbReference type="EMBL" id="SMC39252.1"/>
    </source>
</evidence>
<keyword evidence="2" id="KW-0813">Transport</keyword>
<dbReference type="InterPro" id="IPR038495">
    <property type="entry name" value="ATPase_E_C"/>
</dbReference>
<accession>A0A1W1YT23</accession>
<dbReference type="RefSeq" id="WP_084099055.1">
    <property type="nucleotide sequence ID" value="NZ_FWXK01000004.1"/>
</dbReference>
<evidence type="ECO:0000256" key="2">
    <source>
        <dbReference type="ARBA" id="ARBA00022448"/>
    </source>
</evidence>
<dbReference type="GO" id="GO:0046961">
    <property type="term" value="F:proton-transporting ATPase activity, rotational mechanism"/>
    <property type="evidence" value="ECO:0007669"/>
    <property type="project" value="InterPro"/>
</dbReference>
<dbReference type="SUPFAM" id="SSF160527">
    <property type="entry name" value="V-type ATPase subunit E-like"/>
    <property type="match status" value="1"/>
</dbReference>
<dbReference type="Pfam" id="PF01991">
    <property type="entry name" value="vATP-synt_E"/>
    <property type="match status" value="1"/>
</dbReference>
<dbReference type="Proteomes" id="UP000243884">
    <property type="component" value="Unassembled WGS sequence"/>
</dbReference>
<dbReference type="OrthoDB" id="2166166at2"/>
<protein>
    <submittedName>
        <fullName evidence="5">V/A-type H+-transporting ATPase subunit E</fullName>
    </submittedName>
</protein>
<evidence type="ECO:0000256" key="3">
    <source>
        <dbReference type="ARBA" id="ARBA00023065"/>
    </source>
</evidence>
<organism evidence="5 6">
    <name type="scientific">Aerococcus suis</name>
    <dbReference type="NCBI Taxonomy" id="371602"/>
    <lineage>
        <taxon>Bacteria</taxon>
        <taxon>Bacillati</taxon>
        <taxon>Bacillota</taxon>
        <taxon>Bacilli</taxon>
        <taxon>Lactobacillales</taxon>
        <taxon>Aerococcaceae</taxon>
        <taxon>Aerococcus</taxon>
    </lineage>
</organism>
<evidence type="ECO:0000313" key="6">
    <source>
        <dbReference type="Proteomes" id="UP000243884"/>
    </source>
</evidence>
<dbReference type="EMBL" id="FWXK01000004">
    <property type="protein sequence ID" value="SMC39252.1"/>
    <property type="molecule type" value="Genomic_DNA"/>
</dbReference>
<keyword evidence="6" id="KW-1185">Reference proteome</keyword>
<sequence>MADIQELTQSVLDKVKAKHQADYDEYAEKLDQEKNEKMNRIDEKIAAGKEHNEKAADAKLQRDKQSYVNELRNKTLKAKQQLIRSVYSDSVTALNQMSSDEFKELIRGALNQVDTNKNATIHLGDKSQDILSTTDKEALQTEFSGLVFADQSLKNKSGFILASEGMDYNFTYEAIIDELKDQLAQEIAKRGF</sequence>
<dbReference type="Gene3D" id="3.30.2320.30">
    <property type="entry name" value="ATP synthase, E subunit, C-terminal"/>
    <property type="match status" value="1"/>
</dbReference>
<reference evidence="6" key="1">
    <citation type="submission" date="2017-04" db="EMBL/GenBank/DDBJ databases">
        <authorList>
            <person name="Varghese N."/>
            <person name="Submissions S."/>
        </authorList>
    </citation>
    <scope>NUCLEOTIDE SEQUENCE [LARGE SCALE GENOMIC DNA]</scope>
    <source>
        <strain evidence="6">DSM 21500</strain>
    </source>
</reference>
<name>A0A1W1YT23_9LACT</name>
<evidence type="ECO:0000256" key="1">
    <source>
        <dbReference type="ARBA" id="ARBA00005901"/>
    </source>
</evidence>
<feature type="region of interest" description="Disordered" evidence="4">
    <location>
        <begin position="28"/>
        <end position="60"/>
    </location>
</feature>
<dbReference type="InterPro" id="IPR002842">
    <property type="entry name" value="ATPase_V1_Esu"/>
</dbReference>
<dbReference type="GO" id="GO:0033178">
    <property type="term" value="C:proton-transporting two-sector ATPase complex, catalytic domain"/>
    <property type="evidence" value="ECO:0007669"/>
    <property type="project" value="InterPro"/>
</dbReference>
<comment type="similarity">
    <text evidence="1">Belongs to the V-ATPase E subunit family.</text>
</comment>
<dbReference type="AlphaFoldDB" id="A0A1W1YT23"/>